<dbReference type="Gene3D" id="1.50.10.130">
    <property type="entry name" value="Terpene synthase, N-terminal domain"/>
    <property type="match status" value="1"/>
</dbReference>
<sequence length="373" mass="42420">MHFSKMSAEQNICCSPTIGGYSRVRGPTPLLNLPTVKFSVSTVRADKHEAFFATFGANLHRRSAIYQPNIWNYDFIQSLHSEFGDVEHQRRAHKLKKEVLRGLLFDESLDAVAKLELIDNIEKMAISHHFEKEIVECLDHIMLSSANTKFLHSKMDLYGTALHFRVLRRYGHDVSQGVVSELEHGESRKWLTKATILSLIVDDIYDIYGSIPDLEILTNAIDMWDPNRVGDLPECMRICFEALDNITNGIVLHICEHKGWDDNSALPCLRRAAEMERGDVPSSIQCYMKEEGVTEDVAREHIRNMVHDALTEINNHCLNTKQFSSSMRMLVKCVTNAARVSRFVYQSGDGYGVQDGKTRDLIISCLIEPISLH</sequence>
<gene>
    <name evidence="4" type="ORF">CEURO_LOCUS1438</name>
</gene>
<dbReference type="PANTHER" id="PTHR31225:SF94">
    <property type="entry name" value="ALPHA-FARNESENE SYNTHASE"/>
    <property type="match status" value="1"/>
</dbReference>
<organism evidence="4 5">
    <name type="scientific">Cuscuta europaea</name>
    <name type="common">European dodder</name>
    <dbReference type="NCBI Taxonomy" id="41803"/>
    <lineage>
        <taxon>Eukaryota</taxon>
        <taxon>Viridiplantae</taxon>
        <taxon>Streptophyta</taxon>
        <taxon>Embryophyta</taxon>
        <taxon>Tracheophyta</taxon>
        <taxon>Spermatophyta</taxon>
        <taxon>Magnoliopsida</taxon>
        <taxon>eudicotyledons</taxon>
        <taxon>Gunneridae</taxon>
        <taxon>Pentapetalae</taxon>
        <taxon>asterids</taxon>
        <taxon>lamiids</taxon>
        <taxon>Solanales</taxon>
        <taxon>Convolvulaceae</taxon>
        <taxon>Cuscuteae</taxon>
        <taxon>Cuscuta</taxon>
        <taxon>Cuscuta subgen. Cuscuta</taxon>
    </lineage>
</organism>
<dbReference type="Gene3D" id="1.10.600.10">
    <property type="entry name" value="Farnesyl Diphosphate Synthase"/>
    <property type="match status" value="3"/>
</dbReference>
<dbReference type="OrthoDB" id="1936865at2759"/>
<proteinExistence type="predicted"/>
<feature type="domain" description="Terpene synthase N-terminal" evidence="2">
    <location>
        <begin position="70"/>
        <end position="187"/>
    </location>
</feature>
<reference evidence="4" key="1">
    <citation type="submission" date="2022-07" db="EMBL/GenBank/DDBJ databases">
        <authorList>
            <person name="Macas J."/>
            <person name="Novak P."/>
            <person name="Neumann P."/>
        </authorList>
    </citation>
    <scope>NUCLEOTIDE SEQUENCE</scope>
</reference>
<dbReference type="Proteomes" id="UP001152484">
    <property type="component" value="Unassembled WGS sequence"/>
</dbReference>
<dbReference type="Pfam" id="PF03936">
    <property type="entry name" value="Terpene_synth_C"/>
    <property type="match status" value="1"/>
</dbReference>
<dbReference type="Pfam" id="PF01397">
    <property type="entry name" value="Terpene_synth"/>
    <property type="match status" value="1"/>
</dbReference>
<accession>A0A9P0YIP9</accession>
<evidence type="ECO:0000259" key="2">
    <source>
        <dbReference type="Pfam" id="PF01397"/>
    </source>
</evidence>
<dbReference type="InterPro" id="IPR005630">
    <property type="entry name" value="Terpene_synthase_metal-bd"/>
</dbReference>
<dbReference type="InterPro" id="IPR036965">
    <property type="entry name" value="Terpene_synth_N_sf"/>
</dbReference>
<dbReference type="EMBL" id="CAMAPE010000004">
    <property type="protein sequence ID" value="CAH9059561.1"/>
    <property type="molecule type" value="Genomic_DNA"/>
</dbReference>
<dbReference type="Pfam" id="PF19086">
    <property type="entry name" value="Terpene_syn_C_2"/>
    <property type="match status" value="1"/>
</dbReference>
<evidence type="ECO:0000313" key="4">
    <source>
        <dbReference type="EMBL" id="CAH9059561.1"/>
    </source>
</evidence>
<dbReference type="GO" id="GO:0016114">
    <property type="term" value="P:terpenoid biosynthetic process"/>
    <property type="evidence" value="ECO:0007669"/>
    <property type="project" value="InterPro"/>
</dbReference>
<dbReference type="AlphaFoldDB" id="A0A9P0YIP9"/>
<name>A0A9P0YIP9_CUSEU</name>
<evidence type="ECO:0000256" key="1">
    <source>
        <dbReference type="ARBA" id="ARBA00022723"/>
    </source>
</evidence>
<dbReference type="InterPro" id="IPR001906">
    <property type="entry name" value="Terpene_synth_N"/>
</dbReference>
<feature type="domain" description="Terpene synthase metal-binding" evidence="3">
    <location>
        <begin position="273"/>
        <end position="309"/>
    </location>
</feature>
<dbReference type="GO" id="GO:0000287">
    <property type="term" value="F:magnesium ion binding"/>
    <property type="evidence" value="ECO:0007669"/>
    <property type="project" value="InterPro"/>
</dbReference>
<dbReference type="GO" id="GO:0010333">
    <property type="term" value="F:terpene synthase activity"/>
    <property type="evidence" value="ECO:0007669"/>
    <property type="project" value="InterPro"/>
</dbReference>
<comment type="caution">
    <text evidence="4">The sequence shown here is derived from an EMBL/GenBank/DDBJ whole genome shotgun (WGS) entry which is preliminary data.</text>
</comment>
<dbReference type="SUPFAM" id="SSF48239">
    <property type="entry name" value="Terpenoid cyclases/Protein prenyltransferases"/>
    <property type="match status" value="1"/>
</dbReference>
<evidence type="ECO:0000259" key="3">
    <source>
        <dbReference type="Pfam" id="PF03936"/>
    </source>
</evidence>
<keyword evidence="5" id="KW-1185">Reference proteome</keyword>
<protein>
    <submittedName>
        <fullName evidence="4">Uncharacterized protein</fullName>
    </submittedName>
</protein>
<evidence type="ECO:0000313" key="5">
    <source>
        <dbReference type="Proteomes" id="UP001152484"/>
    </source>
</evidence>
<keyword evidence="1" id="KW-0479">Metal-binding</keyword>
<dbReference type="InterPro" id="IPR008930">
    <property type="entry name" value="Terpenoid_cyclase/PrenylTrfase"/>
</dbReference>
<dbReference type="SUPFAM" id="SSF48576">
    <property type="entry name" value="Terpenoid synthases"/>
    <property type="match status" value="1"/>
</dbReference>
<dbReference type="PANTHER" id="PTHR31225">
    <property type="entry name" value="OS04G0344100 PROTEIN-RELATED"/>
    <property type="match status" value="1"/>
</dbReference>
<dbReference type="InterPro" id="IPR008949">
    <property type="entry name" value="Isoprenoid_synthase_dom_sf"/>
</dbReference>
<dbReference type="InterPro" id="IPR050148">
    <property type="entry name" value="Terpene_synthase-like"/>
</dbReference>